<gene>
    <name evidence="2" type="ORF">K9S39_41505</name>
</gene>
<dbReference type="RefSeq" id="WP_248868429.1">
    <property type="nucleotide sequence ID" value="NZ_CP086322.1"/>
</dbReference>
<protein>
    <recommendedName>
        <fullName evidence="4">Secreted protein/lipoprotein</fullName>
    </recommendedName>
</protein>
<evidence type="ECO:0000313" key="2">
    <source>
        <dbReference type="EMBL" id="UQA97470.1"/>
    </source>
</evidence>
<dbReference type="Proteomes" id="UP000830115">
    <property type="component" value="Chromosome"/>
</dbReference>
<sequence length="201" mass="21479">MATTRIRGRYRGQLKNSMRALFIAGCAALTVTACSNEPSSTDAKPTPTKSASEKPSPTASADPQAAAKKEVLATYSKFWAAQTKAYSQASISGTDLKKYATADALSRAEGDVASLKKSGVVVKGKPQIHPKVTALAVDKKVPAATITDCVDISQWKQIDAKTGKEEPLGKANLRRDVAVVSAEKWGDQWMILKIDPQARKC</sequence>
<keyword evidence="3" id="KW-1185">Reference proteome</keyword>
<dbReference type="PROSITE" id="PS51257">
    <property type="entry name" value="PROKAR_LIPOPROTEIN"/>
    <property type="match status" value="1"/>
</dbReference>
<organism evidence="2 3">
    <name type="scientific">Streptomyces halobius</name>
    <dbReference type="NCBI Taxonomy" id="2879846"/>
    <lineage>
        <taxon>Bacteria</taxon>
        <taxon>Bacillati</taxon>
        <taxon>Actinomycetota</taxon>
        <taxon>Actinomycetes</taxon>
        <taxon>Kitasatosporales</taxon>
        <taxon>Streptomycetaceae</taxon>
        <taxon>Streptomyces</taxon>
    </lineage>
</organism>
<name>A0ABY4MIK7_9ACTN</name>
<accession>A0ABY4MIK7</accession>
<dbReference type="EMBL" id="CP086322">
    <property type="protein sequence ID" value="UQA97470.1"/>
    <property type="molecule type" value="Genomic_DNA"/>
</dbReference>
<evidence type="ECO:0000313" key="3">
    <source>
        <dbReference type="Proteomes" id="UP000830115"/>
    </source>
</evidence>
<evidence type="ECO:0008006" key="4">
    <source>
        <dbReference type="Google" id="ProtNLM"/>
    </source>
</evidence>
<reference evidence="2" key="1">
    <citation type="submission" date="2021-10" db="EMBL/GenBank/DDBJ databases">
        <title>Streptomyces nigrumlapis sp.nov.,an antimicrobial producing actinobacterium isolated from Black Gobi rocks.</title>
        <authorList>
            <person name="Wen Y."/>
            <person name="Zhang W."/>
            <person name="Liu X.G."/>
        </authorList>
    </citation>
    <scope>NUCLEOTIDE SEQUENCE</scope>
    <source>
        <strain evidence="2">ST13-2-2</strain>
    </source>
</reference>
<evidence type="ECO:0000256" key="1">
    <source>
        <dbReference type="SAM" id="MobiDB-lite"/>
    </source>
</evidence>
<proteinExistence type="predicted"/>
<feature type="region of interest" description="Disordered" evidence="1">
    <location>
        <begin position="35"/>
        <end position="65"/>
    </location>
</feature>
<feature type="compositionally biased region" description="Polar residues" evidence="1">
    <location>
        <begin position="35"/>
        <end position="61"/>
    </location>
</feature>